<protein>
    <submittedName>
        <fullName evidence="7">Uncharacterized protein LOC100185213</fullName>
    </submittedName>
</protein>
<dbReference type="SMART" id="SM00980">
    <property type="entry name" value="THAP"/>
    <property type="match status" value="1"/>
</dbReference>
<keyword evidence="2 5" id="KW-0863">Zinc-finger</keyword>
<dbReference type="SUPFAM" id="SSF57716">
    <property type="entry name" value="Glucocorticoid receptor-like (DNA-binding domain)"/>
    <property type="match status" value="1"/>
</dbReference>
<dbReference type="GO" id="GO:0008270">
    <property type="term" value="F:zinc ion binding"/>
    <property type="evidence" value="ECO:0007669"/>
    <property type="project" value="UniProtKB-KW"/>
</dbReference>
<evidence type="ECO:0000256" key="4">
    <source>
        <dbReference type="ARBA" id="ARBA00023125"/>
    </source>
</evidence>
<dbReference type="GO" id="GO:0003677">
    <property type="term" value="F:DNA binding"/>
    <property type="evidence" value="ECO:0007669"/>
    <property type="project" value="UniProtKB-UniRule"/>
</dbReference>
<keyword evidence="1" id="KW-0479">Metal-binding</keyword>
<evidence type="ECO:0000256" key="5">
    <source>
        <dbReference type="PROSITE-ProRule" id="PRU00309"/>
    </source>
</evidence>
<evidence type="ECO:0000256" key="3">
    <source>
        <dbReference type="ARBA" id="ARBA00022833"/>
    </source>
</evidence>
<dbReference type="SMART" id="SM00692">
    <property type="entry name" value="DM3"/>
    <property type="match status" value="1"/>
</dbReference>
<dbReference type="Pfam" id="PF05485">
    <property type="entry name" value="THAP"/>
    <property type="match status" value="1"/>
</dbReference>
<dbReference type="EMBL" id="LR787058">
    <property type="protein sequence ID" value="CAB3262920.1"/>
    <property type="molecule type" value="mRNA"/>
</dbReference>
<evidence type="ECO:0000256" key="1">
    <source>
        <dbReference type="ARBA" id="ARBA00022723"/>
    </source>
</evidence>
<feature type="domain" description="THAP-type" evidence="6">
    <location>
        <begin position="1"/>
        <end position="91"/>
    </location>
</feature>
<evidence type="ECO:0000313" key="7">
    <source>
        <dbReference type="EMBL" id="CAB3262920.1"/>
    </source>
</evidence>
<dbReference type="PROSITE" id="PS50950">
    <property type="entry name" value="ZF_THAP"/>
    <property type="match status" value="1"/>
</dbReference>
<organism evidence="7">
    <name type="scientific">Phallusia mammillata</name>
    <dbReference type="NCBI Taxonomy" id="59560"/>
    <lineage>
        <taxon>Eukaryota</taxon>
        <taxon>Metazoa</taxon>
        <taxon>Chordata</taxon>
        <taxon>Tunicata</taxon>
        <taxon>Ascidiacea</taxon>
        <taxon>Phlebobranchia</taxon>
        <taxon>Ascidiidae</taxon>
        <taxon>Phallusia</taxon>
    </lineage>
</organism>
<dbReference type="AlphaFoldDB" id="A0A6F9DIR7"/>
<dbReference type="InterPro" id="IPR006612">
    <property type="entry name" value="THAP_Znf"/>
</dbReference>
<name>A0A6F9DIR7_9ASCI</name>
<sequence length="659" mass="74901">MSRQCCIKSCPSMGPVPMLITMYPFPKSAELGDKWMEFIATVGIRGKSRKPGSLVVCSKHFEPSCFENLTMFQMGFATKLFLKSGAIPSIIHNAKEPKDWKPAVTRSAAAKKEVDKNTGEERLLKRTVGIQTNVKLTEFGQTFSPETSDFTQNFDQFSKTPIENLNVVRNVSRSNATLISNNNTAMYTVDDVLRYYTRLQLPGPKAFDNKYHGLFKNYKKAFTYTGNGDLYHKSAAYECGYSQKFVVHQKHRKELILSHFHVLQKDWSIKNLCKVLSPYFYWPNLIEDYKEWKKDQKPEKESAIVMEPAKSTKDTERETSPSLSAKFLGNFNLALKNTEKSRFNIHTDHDYIADKLTVKRMLCPSDPFEGPPAKIKRTASLPTENIPTNVQNKPMLKTQQLRKTLIGKPQPVSTSLIPVTPKQIPLTTVAVPASLPTVKWQVTPSKFSLIPDSECPYFQFVLGVEEAVHRLNGEVRLQKVEPNQCAKCKTDYTPMWHYHLRKIICEKCWKKMSVVKTKIPVSCTTANKLPQQMTTKPNPTITMHQVGNKKKNQIHLKVLGARKQMKIVVKKAPPNLDGSGSSNKMSLMEAANKIRDHINSRLVMLKKIKPGPEKKIHTVARITTNSARPANVIMQRRKPPSSEELIRCMQQTQKTNKKT</sequence>
<gene>
    <name evidence="7" type="primary">LOC100185213-001</name>
</gene>
<evidence type="ECO:0000259" key="6">
    <source>
        <dbReference type="PROSITE" id="PS50950"/>
    </source>
</evidence>
<evidence type="ECO:0000256" key="2">
    <source>
        <dbReference type="ARBA" id="ARBA00022771"/>
    </source>
</evidence>
<accession>A0A6F9DIR7</accession>
<dbReference type="InterPro" id="IPR052224">
    <property type="entry name" value="THAP_domain_protein"/>
</dbReference>
<keyword evidence="4 5" id="KW-0238">DNA-binding</keyword>
<proteinExistence type="evidence at transcript level"/>
<keyword evidence="3" id="KW-0862">Zinc</keyword>
<dbReference type="PANTHER" id="PTHR46927">
    <property type="entry name" value="AGAP005574-PA"/>
    <property type="match status" value="1"/>
</dbReference>
<reference evidence="7" key="1">
    <citation type="submission" date="2020-04" db="EMBL/GenBank/DDBJ databases">
        <authorList>
            <person name="Neveu A P."/>
        </authorList>
    </citation>
    <scope>NUCLEOTIDE SEQUENCE</scope>
    <source>
        <tissue evidence="7">Whole embryo</tissue>
    </source>
</reference>
<dbReference type="PANTHER" id="PTHR46927:SF2">
    <property type="entry name" value="THAP DOMAIN-CONTAINING PROTEIN 8"/>
    <property type="match status" value="1"/>
</dbReference>